<dbReference type="AlphaFoldDB" id="A0A975EPB2"/>
<organism evidence="2 3">
    <name type="scientific">Cognatishimia activa</name>
    <dbReference type="NCBI Taxonomy" id="1715691"/>
    <lineage>
        <taxon>Bacteria</taxon>
        <taxon>Pseudomonadati</taxon>
        <taxon>Pseudomonadota</taxon>
        <taxon>Alphaproteobacteria</taxon>
        <taxon>Rhodobacterales</taxon>
        <taxon>Paracoccaceae</taxon>
        <taxon>Cognatishimia</taxon>
    </lineage>
</organism>
<dbReference type="KEGG" id="cact:HZ995_14710"/>
<dbReference type="RefSeq" id="WP_209356407.1">
    <property type="nucleotide sequence ID" value="NZ_CP060010.1"/>
</dbReference>
<dbReference type="Proteomes" id="UP000665026">
    <property type="component" value="Chromosome"/>
</dbReference>
<keyword evidence="1" id="KW-0732">Signal</keyword>
<protein>
    <submittedName>
        <fullName evidence="2">Uncharacterized protein</fullName>
    </submittedName>
</protein>
<proteinExistence type="predicted"/>
<evidence type="ECO:0000313" key="2">
    <source>
        <dbReference type="EMBL" id="QTN35703.1"/>
    </source>
</evidence>
<gene>
    <name evidence="2" type="ORF">HZ995_14710</name>
</gene>
<name>A0A975EPB2_9RHOB</name>
<accession>A0A975EPB2</accession>
<sequence length="119" mass="12332">MRKFAVISCLILSAGTSQAQGLRLADDFDPTLFAGVSWVIGPVSSGGSSDAQSRAGLSLRVLSSKQTGAIAGAAGVTRYFDGSMGCDAGIAYSRRNESYIATYDFCKRKPLASVGGIAR</sequence>
<evidence type="ECO:0000256" key="1">
    <source>
        <dbReference type="SAM" id="SignalP"/>
    </source>
</evidence>
<dbReference type="EMBL" id="CP060010">
    <property type="protein sequence ID" value="QTN35703.1"/>
    <property type="molecule type" value="Genomic_DNA"/>
</dbReference>
<feature type="signal peptide" evidence="1">
    <location>
        <begin position="1"/>
        <end position="19"/>
    </location>
</feature>
<reference evidence="2" key="1">
    <citation type="submission" date="2020-07" db="EMBL/GenBank/DDBJ databases">
        <title>Genome sequences of bacteria associated with the marine, planktonic diatom Thalassiosira profunda strain ECT2AJA-044.</title>
        <authorList>
            <person name="Gargas C.B."/>
            <person name="Roberts W.R."/>
            <person name="Alverson A.J."/>
        </authorList>
    </citation>
    <scope>NUCLEOTIDE SEQUENCE</scope>
    <source>
        <strain evidence="2">ECT2AJA-044</strain>
    </source>
</reference>
<feature type="chain" id="PRO_5037953203" evidence="1">
    <location>
        <begin position="20"/>
        <end position="119"/>
    </location>
</feature>
<evidence type="ECO:0000313" key="3">
    <source>
        <dbReference type="Proteomes" id="UP000665026"/>
    </source>
</evidence>